<dbReference type="Gene3D" id="3.90.550.10">
    <property type="entry name" value="Spore Coat Polysaccharide Biosynthesis Protein SpsA, Chain A"/>
    <property type="match status" value="1"/>
</dbReference>
<evidence type="ECO:0000313" key="3">
    <source>
        <dbReference type="EMBL" id="SPW58028.1"/>
    </source>
</evidence>
<dbReference type="SUPFAM" id="SSF51182">
    <property type="entry name" value="RmlC-like cupins"/>
    <property type="match status" value="1"/>
</dbReference>
<keyword evidence="3" id="KW-0808">Transferase</keyword>
<accession>A0A2X1KDY5</accession>
<dbReference type="InterPro" id="IPR029044">
    <property type="entry name" value="Nucleotide-diphossugar_trans"/>
</dbReference>
<dbReference type="Proteomes" id="UP000250561">
    <property type="component" value="Unassembled WGS sequence"/>
</dbReference>
<keyword evidence="3" id="KW-0548">Nucleotidyltransferase</keyword>
<reference evidence="3 4" key="1">
    <citation type="submission" date="2018-06" db="EMBL/GenBank/DDBJ databases">
        <authorList>
            <consortium name="Pathogen Informatics"/>
            <person name="Doyle S."/>
        </authorList>
    </citation>
    <scope>NUCLEOTIDE SEQUENCE [LARGE SCALE GENOMIC DNA]</scope>
    <source>
        <strain evidence="3 4">NCTC11126</strain>
    </source>
</reference>
<sequence length="142" mass="16585">MCTPNLAWSPPSGWKDLVVVQTKDAVLIADRNAVQDVKKVVEQIKADGRHEHRVHREVYRPWGKYDSIDAGDRYQVKRITVKPAKACRYRCTITARNTGWWSRERQKSLSTVISNCLVKTSPFIFRWGRRIAWKTRGKFRSI</sequence>
<gene>
    <name evidence="3" type="primary">manC_4</name>
    <name evidence="3" type="ORF">NCTC11126_05858</name>
</gene>
<dbReference type="InterPro" id="IPR011051">
    <property type="entry name" value="RmlC_Cupin_sf"/>
</dbReference>
<feature type="domain" description="MannoseP isomerase/GMP-like beta-helix" evidence="2">
    <location>
        <begin position="13"/>
        <end position="43"/>
    </location>
</feature>
<dbReference type="PANTHER" id="PTHR46390:SF1">
    <property type="entry name" value="MANNOSE-1-PHOSPHATE GUANYLYLTRANSFERASE"/>
    <property type="match status" value="1"/>
</dbReference>
<dbReference type="EC" id="2.7.7.22" evidence="3"/>
<organism evidence="3 4">
    <name type="scientific">Escherichia coli</name>
    <dbReference type="NCBI Taxonomy" id="562"/>
    <lineage>
        <taxon>Bacteria</taxon>
        <taxon>Pseudomonadati</taxon>
        <taxon>Pseudomonadota</taxon>
        <taxon>Gammaproteobacteria</taxon>
        <taxon>Enterobacterales</taxon>
        <taxon>Enterobacteriaceae</taxon>
        <taxon>Escherichia</taxon>
    </lineage>
</organism>
<dbReference type="GO" id="GO:0005976">
    <property type="term" value="P:polysaccharide metabolic process"/>
    <property type="evidence" value="ECO:0007669"/>
    <property type="project" value="InterPro"/>
</dbReference>
<dbReference type="InterPro" id="IPR054566">
    <property type="entry name" value="ManC/GMP-like_b-helix"/>
</dbReference>
<evidence type="ECO:0000259" key="1">
    <source>
        <dbReference type="Pfam" id="PF01050"/>
    </source>
</evidence>
<proteinExistence type="predicted"/>
<dbReference type="EC" id="2.7.7.13" evidence="3"/>
<dbReference type="Pfam" id="PF01050">
    <property type="entry name" value="MannoseP_isomer"/>
    <property type="match status" value="1"/>
</dbReference>
<dbReference type="PANTHER" id="PTHR46390">
    <property type="entry name" value="MANNOSE-1-PHOSPHATE GUANYLYLTRANSFERASE"/>
    <property type="match status" value="1"/>
</dbReference>
<dbReference type="GO" id="GO:0009298">
    <property type="term" value="P:GDP-mannose biosynthetic process"/>
    <property type="evidence" value="ECO:0007669"/>
    <property type="project" value="TreeGrafter"/>
</dbReference>
<dbReference type="AlphaFoldDB" id="A0A2X1KDY5"/>
<dbReference type="EMBL" id="UARS01000019">
    <property type="protein sequence ID" value="SPW58028.1"/>
    <property type="molecule type" value="Genomic_DNA"/>
</dbReference>
<name>A0A2X1KDY5_ECOLX</name>
<protein>
    <submittedName>
        <fullName evidence="3">Mannose-1-phosphate guanylyltransferase</fullName>
        <ecNumber evidence="3">2.7.7.13</ecNumber>
        <ecNumber evidence="3">2.7.7.22</ecNumber>
    </submittedName>
</protein>
<dbReference type="Pfam" id="PF22640">
    <property type="entry name" value="ManC_GMP_beta-helix"/>
    <property type="match status" value="1"/>
</dbReference>
<evidence type="ECO:0000313" key="4">
    <source>
        <dbReference type="Proteomes" id="UP000250561"/>
    </source>
</evidence>
<dbReference type="InterPro" id="IPR001538">
    <property type="entry name" value="Man6P_isomerase-2_C"/>
</dbReference>
<evidence type="ECO:0000259" key="2">
    <source>
        <dbReference type="Pfam" id="PF22640"/>
    </source>
</evidence>
<dbReference type="GO" id="GO:0004475">
    <property type="term" value="F:mannose-1-phosphate guanylyltransferase (GTP) activity"/>
    <property type="evidence" value="ECO:0007669"/>
    <property type="project" value="UniProtKB-EC"/>
</dbReference>
<dbReference type="InterPro" id="IPR051161">
    <property type="entry name" value="Mannose-6P_isomerase_type2"/>
</dbReference>
<feature type="domain" description="Mannose-6-phosphate isomerase type II C-terminal" evidence="1">
    <location>
        <begin position="48"/>
        <end position="86"/>
    </location>
</feature>
<dbReference type="GO" id="GO:0008928">
    <property type="term" value="F:mannose-1-phosphate guanylyltransferase (GDP) activity"/>
    <property type="evidence" value="ECO:0007669"/>
    <property type="project" value="UniProtKB-EC"/>
</dbReference>